<dbReference type="Proteomes" id="UP001354931">
    <property type="component" value="Unassembled WGS sequence"/>
</dbReference>
<keyword evidence="2" id="KW-0479">Metal-binding</keyword>
<dbReference type="InterPro" id="IPR011650">
    <property type="entry name" value="Peptidase_M20_dimer"/>
</dbReference>
<evidence type="ECO:0000313" key="6">
    <source>
        <dbReference type="Proteomes" id="UP001354931"/>
    </source>
</evidence>
<keyword evidence="3" id="KW-0378">Hydrolase</keyword>
<dbReference type="PANTHER" id="PTHR43270">
    <property type="entry name" value="BETA-ALA-HIS DIPEPTIDASE"/>
    <property type="match status" value="1"/>
</dbReference>
<sequence>MPEQVRAADPALVRDFCATRWDEEVLPLVRDHIRIPAVSPAYAPQWEAHGFLDRAVEAAAAWLRSVADLPGLRVEVLRAPGRTPLVFFEIPGHGSTAEETVLFYGHLDKQPEGDGWAEGLSAWEPVFDGTRLFGRGGADDGYALPAALTAVRALAAQGAARPRCVGVFEAGEESGSPDLDHWFAELAPRIGEIGLVVCLDSGAGDYERLWLVTSLRGHCGGTLDVRVLDDGAHSGDAGGVVPSTFRILRHLLDRLEDSGTGELRVEELHCEVPDERRGQVAEAAALLGDQVWQRFDWHEDETGHRTGPVTHDPEELLLARAWRPSLAVTGADGLPPVASAGNVLRPHTRVKLSFRLPPLVDSAKALAEVARLLEDAPPHGASVRFTPDRVLADGWHAPPEHPWLREALSAASRACFDGADAARIGQGGTIPLMGQLSRQFPEAQFLACGVLGPGANAHGPNESLHVPYGQRLTACLALAVNAFALRPGGTAD</sequence>
<dbReference type="RefSeq" id="WP_326019885.1">
    <property type="nucleotide sequence ID" value="NZ_JAOZYC010000137.1"/>
</dbReference>
<gene>
    <name evidence="5" type="ORF">OKJ99_25675</name>
</gene>
<name>A0ABU6FA32_9ACTN</name>
<reference evidence="5 6" key="1">
    <citation type="submission" date="2022-10" db="EMBL/GenBank/DDBJ databases">
        <authorList>
            <person name="Xie J."/>
            <person name="Shen N."/>
        </authorList>
    </citation>
    <scope>NUCLEOTIDE SEQUENCE [LARGE SCALE GENOMIC DNA]</scope>
    <source>
        <strain evidence="5 6">YIM65594</strain>
    </source>
</reference>
<organism evidence="5 6">
    <name type="scientific">Streptomyces endophyticus</name>
    <dbReference type="NCBI Taxonomy" id="714166"/>
    <lineage>
        <taxon>Bacteria</taxon>
        <taxon>Bacillati</taxon>
        <taxon>Actinomycetota</taxon>
        <taxon>Actinomycetes</taxon>
        <taxon>Kitasatosporales</taxon>
        <taxon>Streptomycetaceae</taxon>
        <taxon>Streptomyces</taxon>
    </lineage>
</organism>
<dbReference type="Pfam" id="PF07687">
    <property type="entry name" value="M20_dimer"/>
    <property type="match status" value="1"/>
</dbReference>
<proteinExistence type="predicted"/>
<keyword evidence="6" id="KW-1185">Reference proteome</keyword>
<dbReference type="Pfam" id="PF01546">
    <property type="entry name" value="Peptidase_M20"/>
    <property type="match status" value="1"/>
</dbReference>
<keyword evidence="1" id="KW-0645">Protease</keyword>
<accession>A0ABU6FA32</accession>
<evidence type="ECO:0000256" key="3">
    <source>
        <dbReference type="ARBA" id="ARBA00022801"/>
    </source>
</evidence>
<evidence type="ECO:0000256" key="1">
    <source>
        <dbReference type="ARBA" id="ARBA00022670"/>
    </source>
</evidence>
<dbReference type="SUPFAM" id="SSF53187">
    <property type="entry name" value="Zn-dependent exopeptidases"/>
    <property type="match status" value="1"/>
</dbReference>
<dbReference type="InterPro" id="IPR002933">
    <property type="entry name" value="Peptidase_M20"/>
</dbReference>
<dbReference type="Gene3D" id="3.40.630.10">
    <property type="entry name" value="Zn peptidases"/>
    <property type="match status" value="1"/>
</dbReference>
<dbReference type="EMBL" id="JAOZYC010000137">
    <property type="protein sequence ID" value="MEB8340895.1"/>
    <property type="molecule type" value="Genomic_DNA"/>
</dbReference>
<dbReference type="PANTHER" id="PTHR43270:SF4">
    <property type="entry name" value="CARNOSINE DIPEPTIDASE 2, ISOFORM A"/>
    <property type="match status" value="1"/>
</dbReference>
<dbReference type="InterPro" id="IPR051458">
    <property type="entry name" value="Cyt/Met_Dipeptidase"/>
</dbReference>
<feature type="domain" description="Peptidase M20 dimerisation" evidence="4">
    <location>
        <begin position="214"/>
        <end position="379"/>
    </location>
</feature>
<protein>
    <submittedName>
        <fullName evidence="5">M20/M25/M40 family metallo-hydrolase</fullName>
    </submittedName>
</protein>
<comment type="caution">
    <text evidence="5">The sequence shown here is derived from an EMBL/GenBank/DDBJ whole genome shotgun (WGS) entry which is preliminary data.</text>
</comment>
<dbReference type="Gene3D" id="3.30.70.360">
    <property type="match status" value="1"/>
</dbReference>
<evidence type="ECO:0000256" key="2">
    <source>
        <dbReference type="ARBA" id="ARBA00022723"/>
    </source>
</evidence>
<evidence type="ECO:0000259" key="4">
    <source>
        <dbReference type="Pfam" id="PF07687"/>
    </source>
</evidence>
<evidence type="ECO:0000313" key="5">
    <source>
        <dbReference type="EMBL" id="MEB8340895.1"/>
    </source>
</evidence>